<feature type="compositionally biased region" description="Basic residues" evidence="1">
    <location>
        <begin position="7"/>
        <end position="22"/>
    </location>
</feature>
<evidence type="ECO:0000256" key="1">
    <source>
        <dbReference type="SAM" id="MobiDB-lite"/>
    </source>
</evidence>
<dbReference type="PANTHER" id="PTHR30105:SF2">
    <property type="entry name" value="DIVERGENT POLYSACCHARIDE DEACETYLASE SUPERFAMILY"/>
    <property type="match status" value="1"/>
</dbReference>
<dbReference type="InterPro" id="IPR011330">
    <property type="entry name" value="Glyco_hydro/deAcase_b/a-brl"/>
</dbReference>
<name>A0A1G7AUX7_9BACT</name>
<dbReference type="PANTHER" id="PTHR30105">
    <property type="entry name" value="UNCHARACTERIZED YIBQ-RELATED"/>
    <property type="match status" value="1"/>
</dbReference>
<accession>A0A1G7AUX7</accession>
<dbReference type="RefSeq" id="WP_092077404.1">
    <property type="nucleotide sequence ID" value="NZ_FNAQ01000004.1"/>
</dbReference>
<feature type="region of interest" description="Disordered" evidence="1">
    <location>
        <begin position="1"/>
        <end position="22"/>
    </location>
</feature>
<dbReference type="Proteomes" id="UP000243205">
    <property type="component" value="Unassembled WGS sequence"/>
</dbReference>
<keyword evidence="3" id="KW-1185">Reference proteome</keyword>
<dbReference type="InterPro" id="IPR006837">
    <property type="entry name" value="Divergent_DAC"/>
</dbReference>
<proteinExistence type="predicted"/>
<dbReference type="STRING" id="57664.SAMN05661003_104210"/>
<sequence>MSSPNKNKPKKSRASRRRRKSRLLRRWTPTRLSLAVILLLTAVLLAILLWLAGRPQPARHSVPTPAAPVITPVRPFIAPPPASPAVVIPPPATVPAPVLSPWPEEPPASEIEPPPDPAQLPLAPATPATQVIKPPPATPPLVLPSRGSTPVRLAIIMDDVGENLQRARQVLALNLPVTLSIIPGLSHSRTIMELAQRQGHEVMVHLPMEPLGYPQTDPGPGALLLSLDGTEIRHRTRAFLSQLPAATGCNNHMGSAFTQDAACMQAALEEIARAGLFFIDSLTSPASVAADQARQLGIATARRDVFLDNVQDVAAISRQLDQLLRRARQQGQAIGICHPHKETVLALQAFARQVRHSDIEVVPASALVH</sequence>
<dbReference type="CDD" id="cd10936">
    <property type="entry name" value="CE4_DAC2"/>
    <property type="match status" value="1"/>
</dbReference>
<reference evidence="3" key="1">
    <citation type="submission" date="2016-10" db="EMBL/GenBank/DDBJ databases">
        <authorList>
            <person name="Varghese N."/>
            <person name="Submissions S."/>
        </authorList>
    </citation>
    <scope>NUCLEOTIDE SEQUENCE [LARGE SCALE GENOMIC DNA]</scope>
    <source>
        <strain evidence="3">DSM 8987</strain>
    </source>
</reference>
<dbReference type="EMBL" id="FNAQ01000004">
    <property type="protein sequence ID" value="SDE18603.1"/>
    <property type="molecule type" value="Genomic_DNA"/>
</dbReference>
<dbReference type="AlphaFoldDB" id="A0A1G7AUX7"/>
<evidence type="ECO:0000313" key="3">
    <source>
        <dbReference type="Proteomes" id="UP000243205"/>
    </source>
</evidence>
<organism evidence="2 3">
    <name type="scientific">Desulfuromonas thiophila</name>
    <dbReference type="NCBI Taxonomy" id="57664"/>
    <lineage>
        <taxon>Bacteria</taxon>
        <taxon>Pseudomonadati</taxon>
        <taxon>Thermodesulfobacteriota</taxon>
        <taxon>Desulfuromonadia</taxon>
        <taxon>Desulfuromonadales</taxon>
        <taxon>Desulfuromonadaceae</taxon>
        <taxon>Desulfuromonas</taxon>
    </lineage>
</organism>
<dbReference type="Gene3D" id="3.20.20.370">
    <property type="entry name" value="Glycoside hydrolase/deacetylase"/>
    <property type="match status" value="1"/>
</dbReference>
<evidence type="ECO:0008006" key="4">
    <source>
        <dbReference type="Google" id="ProtNLM"/>
    </source>
</evidence>
<dbReference type="Pfam" id="PF04748">
    <property type="entry name" value="Polysacc_deac_2"/>
    <property type="match status" value="1"/>
</dbReference>
<dbReference type="OrthoDB" id="9784811at2"/>
<evidence type="ECO:0000313" key="2">
    <source>
        <dbReference type="EMBL" id="SDE18603.1"/>
    </source>
</evidence>
<dbReference type="SUPFAM" id="SSF88713">
    <property type="entry name" value="Glycoside hydrolase/deacetylase"/>
    <property type="match status" value="1"/>
</dbReference>
<gene>
    <name evidence="2" type="ORF">SAMN05661003_104210</name>
</gene>
<protein>
    <recommendedName>
        <fullName evidence="4">Divergent polysaccharide deacetylase</fullName>
    </recommendedName>
</protein>
<dbReference type="GO" id="GO:0005975">
    <property type="term" value="P:carbohydrate metabolic process"/>
    <property type="evidence" value="ECO:0007669"/>
    <property type="project" value="InterPro"/>
</dbReference>